<organism evidence="2 3">
    <name type="scientific">Ditylenchus dipsaci</name>
    <dbReference type="NCBI Taxonomy" id="166011"/>
    <lineage>
        <taxon>Eukaryota</taxon>
        <taxon>Metazoa</taxon>
        <taxon>Ecdysozoa</taxon>
        <taxon>Nematoda</taxon>
        <taxon>Chromadorea</taxon>
        <taxon>Rhabditida</taxon>
        <taxon>Tylenchina</taxon>
        <taxon>Tylenchomorpha</taxon>
        <taxon>Sphaerularioidea</taxon>
        <taxon>Anguinidae</taxon>
        <taxon>Anguininae</taxon>
        <taxon>Ditylenchus</taxon>
    </lineage>
</organism>
<feature type="compositionally biased region" description="Polar residues" evidence="1">
    <location>
        <begin position="1"/>
        <end position="13"/>
    </location>
</feature>
<feature type="region of interest" description="Disordered" evidence="1">
    <location>
        <begin position="1"/>
        <end position="43"/>
    </location>
</feature>
<sequence>MAGQQSRFRSAQAQKKIKRKKRKKEKEDLSPIEPEPELDGSRKPILGSENWCRVMRSPIFAHALWNVYGRTLNGNHRTKTLLNLQIINSN</sequence>
<dbReference type="Proteomes" id="UP000887574">
    <property type="component" value="Unplaced"/>
</dbReference>
<evidence type="ECO:0000313" key="3">
    <source>
        <dbReference type="WBParaSite" id="jg8059"/>
    </source>
</evidence>
<keyword evidence="2" id="KW-1185">Reference proteome</keyword>
<evidence type="ECO:0000256" key="1">
    <source>
        <dbReference type="SAM" id="MobiDB-lite"/>
    </source>
</evidence>
<reference evidence="3" key="1">
    <citation type="submission" date="2022-11" db="UniProtKB">
        <authorList>
            <consortium name="WormBaseParasite"/>
        </authorList>
    </citation>
    <scope>IDENTIFICATION</scope>
</reference>
<dbReference type="WBParaSite" id="jg8059">
    <property type="protein sequence ID" value="jg8059"/>
    <property type="gene ID" value="jg8059"/>
</dbReference>
<accession>A0A915ENA3</accession>
<protein>
    <submittedName>
        <fullName evidence="3">Uncharacterized protein</fullName>
    </submittedName>
</protein>
<evidence type="ECO:0000313" key="2">
    <source>
        <dbReference type="Proteomes" id="UP000887574"/>
    </source>
</evidence>
<proteinExistence type="predicted"/>
<dbReference type="AlphaFoldDB" id="A0A915ENA3"/>
<feature type="compositionally biased region" description="Basic residues" evidence="1">
    <location>
        <begin position="15"/>
        <end position="24"/>
    </location>
</feature>
<name>A0A915ENA3_9BILA</name>